<dbReference type="GO" id="GO:0006450">
    <property type="term" value="P:regulation of translational fidelity"/>
    <property type="evidence" value="ECO:0007669"/>
    <property type="project" value="TreeGrafter"/>
</dbReference>
<evidence type="ECO:0000256" key="4">
    <source>
        <dbReference type="ARBA" id="ARBA00022490"/>
    </source>
</evidence>
<dbReference type="PANTHER" id="PTHR17490:SF16">
    <property type="entry name" value="THREONYLCARBAMOYL-AMP SYNTHASE"/>
    <property type="match status" value="1"/>
</dbReference>
<dbReference type="GO" id="GO:0005737">
    <property type="term" value="C:cytoplasm"/>
    <property type="evidence" value="ECO:0007669"/>
    <property type="project" value="UniProtKB-SubCell"/>
</dbReference>
<gene>
    <name evidence="13" type="ORF">FHQ18_09680</name>
</gene>
<protein>
    <recommendedName>
        <fullName evidence="10">L-threonylcarbamoyladenylate synthase</fullName>
        <ecNumber evidence="3">2.7.7.87</ecNumber>
    </recommendedName>
    <alternativeName>
        <fullName evidence="10">L-threonylcarbamoyladenylate synthase</fullName>
    </alternativeName>
</protein>
<evidence type="ECO:0000313" key="14">
    <source>
        <dbReference type="Proteomes" id="UP000322876"/>
    </source>
</evidence>
<dbReference type="GO" id="GO:0003725">
    <property type="term" value="F:double-stranded RNA binding"/>
    <property type="evidence" value="ECO:0007669"/>
    <property type="project" value="InterPro"/>
</dbReference>
<dbReference type="InterPro" id="IPR050156">
    <property type="entry name" value="TC-AMP_synthase_SUA5"/>
</dbReference>
<dbReference type="OrthoDB" id="9814580at2"/>
<feature type="domain" description="YrdC-like" evidence="12">
    <location>
        <begin position="8"/>
        <end position="195"/>
    </location>
</feature>
<dbReference type="GO" id="GO:0061710">
    <property type="term" value="F:L-threonylcarbamoyladenylate synthase"/>
    <property type="evidence" value="ECO:0007669"/>
    <property type="project" value="UniProtKB-EC"/>
</dbReference>
<dbReference type="EMBL" id="VFJB01000008">
    <property type="protein sequence ID" value="KAA0257308.1"/>
    <property type="molecule type" value="Genomic_DNA"/>
</dbReference>
<proteinExistence type="inferred from homology"/>
<sequence length="203" mass="23607">MIIYKASTKHFIKIFKLSDKYSIPFIYPTDTIYGIGAPFLNFEANKHIYLIKQRDYKKPFLVLIGNLDQLFMLIDESSFTATHKKIINKLWPGEFTLIFNAKKTLPSYLLDKGKIAVRFPKYKELTEAIKVTFPITSTSANISNTNINQNFKDILNQFKNKVDYFIYKKAQSDVPSTIIDLSDSNNPIFIRNPKNYKIEDLIK</sequence>
<dbReference type="EC" id="2.7.7.87" evidence="3"/>
<comment type="similarity">
    <text evidence="2">Belongs to the SUA5 family.</text>
</comment>
<dbReference type="InterPro" id="IPR006070">
    <property type="entry name" value="Sua5-like_dom"/>
</dbReference>
<evidence type="ECO:0000256" key="3">
    <source>
        <dbReference type="ARBA" id="ARBA00012584"/>
    </source>
</evidence>
<keyword evidence="5" id="KW-0808">Transferase</keyword>
<dbReference type="InterPro" id="IPR017945">
    <property type="entry name" value="DHBP_synth_RibB-like_a/b_dom"/>
</dbReference>
<evidence type="ECO:0000313" key="13">
    <source>
        <dbReference type="EMBL" id="KAA0257308.1"/>
    </source>
</evidence>
<evidence type="ECO:0000256" key="11">
    <source>
        <dbReference type="ARBA" id="ARBA00048366"/>
    </source>
</evidence>
<accession>A0A5A8F0D5</accession>
<keyword evidence="4" id="KW-0963">Cytoplasm</keyword>
<comment type="subcellular location">
    <subcellularLocation>
        <location evidence="1">Cytoplasm</location>
    </subcellularLocation>
</comment>
<keyword evidence="14" id="KW-1185">Reference proteome</keyword>
<dbReference type="PANTHER" id="PTHR17490">
    <property type="entry name" value="SUA5"/>
    <property type="match status" value="1"/>
</dbReference>
<dbReference type="Gene3D" id="3.90.870.10">
    <property type="entry name" value="DHBP synthase"/>
    <property type="match status" value="1"/>
</dbReference>
<reference evidence="13 14" key="1">
    <citation type="submission" date="2019-06" db="EMBL/GenBank/DDBJ databases">
        <title>Genomic insights into carbon and energy metabolism of Deferribacter autotrophicus revealed new metabolic traits in the phylum Deferribacteres.</title>
        <authorList>
            <person name="Slobodkin A.I."/>
            <person name="Slobodkina G.B."/>
            <person name="Allioux M."/>
            <person name="Alain K."/>
            <person name="Jebbar M."/>
            <person name="Shadrin V."/>
            <person name="Kublanov I.V."/>
            <person name="Toshchakov S.V."/>
            <person name="Bonch-Osmolovskaya E.A."/>
        </authorList>
    </citation>
    <scope>NUCLEOTIDE SEQUENCE [LARGE SCALE GENOMIC DNA]</scope>
    <source>
        <strain evidence="13 14">SL50</strain>
    </source>
</reference>
<evidence type="ECO:0000256" key="5">
    <source>
        <dbReference type="ARBA" id="ARBA00022679"/>
    </source>
</evidence>
<name>A0A5A8F0D5_9BACT</name>
<evidence type="ECO:0000259" key="12">
    <source>
        <dbReference type="PROSITE" id="PS51163"/>
    </source>
</evidence>
<dbReference type="NCBIfam" id="TIGR00057">
    <property type="entry name" value="L-threonylcarbamoyladenylate synthase"/>
    <property type="match status" value="1"/>
</dbReference>
<keyword evidence="6" id="KW-0819">tRNA processing</keyword>
<keyword evidence="7" id="KW-0548">Nucleotidyltransferase</keyword>
<dbReference type="Proteomes" id="UP000322876">
    <property type="component" value="Unassembled WGS sequence"/>
</dbReference>
<evidence type="ECO:0000256" key="7">
    <source>
        <dbReference type="ARBA" id="ARBA00022695"/>
    </source>
</evidence>
<dbReference type="GO" id="GO:0008033">
    <property type="term" value="P:tRNA processing"/>
    <property type="evidence" value="ECO:0007669"/>
    <property type="project" value="UniProtKB-KW"/>
</dbReference>
<organism evidence="13 14">
    <name type="scientific">Deferribacter autotrophicus</name>
    <dbReference type="NCBI Taxonomy" id="500465"/>
    <lineage>
        <taxon>Bacteria</taxon>
        <taxon>Pseudomonadati</taxon>
        <taxon>Deferribacterota</taxon>
        <taxon>Deferribacteres</taxon>
        <taxon>Deferribacterales</taxon>
        <taxon>Deferribacteraceae</taxon>
        <taxon>Deferribacter</taxon>
    </lineage>
</organism>
<evidence type="ECO:0000256" key="9">
    <source>
        <dbReference type="ARBA" id="ARBA00022840"/>
    </source>
</evidence>
<keyword evidence="9" id="KW-0067">ATP-binding</keyword>
<evidence type="ECO:0000256" key="8">
    <source>
        <dbReference type="ARBA" id="ARBA00022741"/>
    </source>
</evidence>
<dbReference type="Pfam" id="PF01300">
    <property type="entry name" value="Sua5_yciO_yrdC"/>
    <property type="match status" value="1"/>
</dbReference>
<evidence type="ECO:0000256" key="2">
    <source>
        <dbReference type="ARBA" id="ARBA00007663"/>
    </source>
</evidence>
<evidence type="ECO:0000256" key="10">
    <source>
        <dbReference type="ARBA" id="ARBA00029774"/>
    </source>
</evidence>
<dbReference type="GO" id="GO:0000049">
    <property type="term" value="F:tRNA binding"/>
    <property type="evidence" value="ECO:0007669"/>
    <property type="project" value="TreeGrafter"/>
</dbReference>
<dbReference type="GO" id="GO:0005524">
    <property type="term" value="F:ATP binding"/>
    <property type="evidence" value="ECO:0007669"/>
    <property type="project" value="UniProtKB-KW"/>
</dbReference>
<dbReference type="RefSeq" id="WP_149266981.1">
    <property type="nucleotide sequence ID" value="NZ_VFJB01000008.1"/>
</dbReference>
<evidence type="ECO:0000256" key="1">
    <source>
        <dbReference type="ARBA" id="ARBA00004496"/>
    </source>
</evidence>
<evidence type="ECO:0000256" key="6">
    <source>
        <dbReference type="ARBA" id="ARBA00022694"/>
    </source>
</evidence>
<dbReference type="PROSITE" id="PS51163">
    <property type="entry name" value="YRDC"/>
    <property type="match status" value="1"/>
</dbReference>
<dbReference type="AlphaFoldDB" id="A0A5A8F0D5"/>
<comment type="catalytic activity">
    <reaction evidence="11">
        <text>L-threonine + hydrogencarbonate + ATP = L-threonylcarbamoyladenylate + diphosphate + H2O</text>
        <dbReference type="Rhea" id="RHEA:36407"/>
        <dbReference type="ChEBI" id="CHEBI:15377"/>
        <dbReference type="ChEBI" id="CHEBI:17544"/>
        <dbReference type="ChEBI" id="CHEBI:30616"/>
        <dbReference type="ChEBI" id="CHEBI:33019"/>
        <dbReference type="ChEBI" id="CHEBI:57926"/>
        <dbReference type="ChEBI" id="CHEBI:73682"/>
        <dbReference type="EC" id="2.7.7.87"/>
    </reaction>
</comment>
<dbReference type="SUPFAM" id="SSF55821">
    <property type="entry name" value="YrdC/RibB"/>
    <property type="match status" value="1"/>
</dbReference>
<keyword evidence="8" id="KW-0547">Nucleotide-binding</keyword>
<comment type="caution">
    <text evidence="13">The sequence shown here is derived from an EMBL/GenBank/DDBJ whole genome shotgun (WGS) entry which is preliminary data.</text>
</comment>